<dbReference type="OrthoDB" id="2016263at2759"/>
<dbReference type="InterPro" id="IPR025846">
    <property type="entry name" value="TBL_N"/>
</dbReference>
<evidence type="ECO:0000313" key="12">
    <source>
        <dbReference type="Proteomes" id="UP000734854"/>
    </source>
</evidence>
<evidence type="ECO:0000256" key="6">
    <source>
        <dbReference type="ARBA" id="ARBA00023034"/>
    </source>
</evidence>
<comment type="similarity">
    <text evidence="2">Belongs to the PC-esterase family. TBL subfamily.</text>
</comment>
<sequence>MNDMAKKSNNAAALLVPFLFSLILVLVIAISLSYDKVNRILPISTVEHQEQEAMMRSSTVSDESSTESEGCDLFSGRWVFDDERRPLYSGLQCEYMHDEVACEKYGRRNLKHQQWRWQPNGCDIPRFDAGKFLTRLIGKRIVYVGDSLNRNQWVSMVCMVESFISSESKSMIYNGSLMSFRAKDFNASIDFYWSPLLLESNCDDPVNHRKTNRIMRANSIETHARQWADADILVFNSYLWWKQPGMKMKVLHGSFEDEIKKVEELEMVEGFELALKEWSGWLELNQNPNAKLFFVSLSPTHVWGDEWGAASNQNCYNETEPIHREGYASRGSDHKMLHMVENTIMKMRRKGLSVQLLNITQLSEYRKDGHPSVYRRYWVNLTQEQLANPTSYSDCTHWCLPGVPDAWNELLYSYIVL</sequence>
<evidence type="ECO:0000256" key="2">
    <source>
        <dbReference type="ARBA" id="ARBA00007727"/>
    </source>
</evidence>
<dbReference type="EMBL" id="JACMSC010000051">
    <property type="protein sequence ID" value="KAG6467414.1"/>
    <property type="molecule type" value="Genomic_DNA"/>
</dbReference>
<feature type="transmembrane region" description="Helical" evidence="8">
    <location>
        <begin position="12"/>
        <end position="34"/>
    </location>
</feature>
<keyword evidence="4" id="KW-0735">Signal-anchor</keyword>
<dbReference type="PANTHER" id="PTHR32285:SF11">
    <property type="entry name" value="PROTEIN TRICHOME BIREFRINGENCE-LIKE 34"/>
    <property type="match status" value="1"/>
</dbReference>
<comment type="caution">
    <text evidence="11">The sequence shown here is derived from an EMBL/GenBank/DDBJ whole genome shotgun (WGS) entry which is preliminary data.</text>
</comment>
<evidence type="ECO:0000259" key="10">
    <source>
        <dbReference type="Pfam" id="PF14416"/>
    </source>
</evidence>
<keyword evidence="6" id="KW-0333">Golgi apparatus</keyword>
<evidence type="ECO:0000256" key="3">
    <source>
        <dbReference type="ARBA" id="ARBA00022692"/>
    </source>
</evidence>
<evidence type="ECO:0000313" key="11">
    <source>
        <dbReference type="EMBL" id="KAG6467414.1"/>
    </source>
</evidence>
<keyword evidence="3 8" id="KW-0812">Transmembrane</keyword>
<protein>
    <recommendedName>
        <fullName evidence="13">Trichome birefringence-like N-terminal domain-containing protein</fullName>
    </recommendedName>
</protein>
<feature type="domain" description="Trichome birefringence-like C-terminal" evidence="9">
    <location>
        <begin position="124"/>
        <end position="413"/>
    </location>
</feature>
<dbReference type="GO" id="GO:1990538">
    <property type="term" value="F:xylan O-acetyltransferase activity"/>
    <property type="evidence" value="ECO:0007669"/>
    <property type="project" value="UniProtKB-ARBA"/>
</dbReference>
<dbReference type="Proteomes" id="UP000734854">
    <property type="component" value="Unassembled WGS sequence"/>
</dbReference>
<evidence type="ECO:0008006" key="13">
    <source>
        <dbReference type="Google" id="ProtNLM"/>
    </source>
</evidence>
<feature type="domain" description="Trichome birefringence-like N-terminal" evidence="10">
    <location>
        <begin position="70"/>
        <end position="123"/>
    </location>
</feature>
<organism evidence="11 12">
    <name type="scientific">Zingiber officinale</name>
    <name type="common">Ginger</name>
    <name type="synonym">Amomum zingiber</name>
    <dbReference type="NCBI Taxonomy" id="94328"/>
    <lineage>
        <taxon>Eukaryota</taxon>
        <taxon>Viridiplantae</taxon>
        <taxon>Streptophyta</taxon>
        <taxon>Embryophyta</taxon>
        <taxon>Tracheophyta</taxon>
        <taxon>Spermatophyta</taxon>
        <taxon>Magnoliopsida</taxon>
        <taxon>Liliopsida</taxon>
        <taxon>Zingiberales</taxon>
        <taxon>Zingiberaceae</taxon>
        <taxon>Zingiber</taxon>
    </lineage>
</organism>
<name>A0A8J5ERY0_ZINOF</name>
<proteinExistence type="inferred from homology"/>
<dbReference type="Pfam" id="PF13839">
    <property type="entry name" value="PC-Esterase"/>
    <property type="match status" value="1"/>
</dbReference>
<evidence type="ECO:0000259" key="9">
    <source>
        <dbReference type="Pfam" id="PF13839"/>
    </source>
</evidence>
<dbReference type="GO" id="GO:0000139">
    <property type="term" value="C:Golgi membrane"/>
    <property type="evidence" value="ECO:0007669"/>
    <property type="project" value="UniProtKB-SubCell"/>
</dbReference>
<reference evidence="11 12" key="1">
    <citation type="submission" date="2020-08" db="EMBL/GenBank/DDBJ databases">
        <title>Plant Genome Project.</title>
        <authorList>
            <person name="Zhang R.-G."/>
        </authorList>
    </citation>
    <scope>NUCLEOTIDE SEQUENCE [LARGE SCALE GENOMIC DNA]</scope>
    <source>
        <tissue evidence="11">Rhizome</tissue>
    </source>
</reference>
<evidence type="ECO:0000256" key="7">
    <source>
        <dbReference type="ARBA" id="ARBA00023136"/>
    </source>
</evidence>
<dbReference type="Pfam" id="PF14416">
    <property type="entry name" value="PMR5N"/>
    <property type="match status" value="1"/>
</dbReference>
<keyword evidence="5 8" id="KW-1133">Transmembrane helix</keyword>
<evidence type="ECO:0000256" key="5">
    <source>
        <dbReference type="ARBA" id="ARBA00022989"/>
    </source>
</evidence>
<evidence type="ECO:0000256" key="8">
    <source>
        <dbReference type="SAM" id="Phobius"/>
    </source>
</evidence>
<dbReference type="InterPro" id="IPR026057">
    <property type="entry name" value="TBL_C"/>
</dbReference>
<gene>
    <name evidence="11" type="ORF">ZIOFF_074760</name>
</gene>
<evidence type="ECO:0000256" key="4">
    <source>
        <dbReference type="ARBA" id="ARBA00022968"/>
    </source>
</evidence>
<dbReference type="PANTHER" id="PTHR32285">
    <property type="entry name" value="PROTEIN TRICHOME BIREFRINGENCE-LIKE 9-RELATED"/>
    <property type="match status" value="1"/>
</dbReference>
<comment type="subcellular location">
    <subcellularLocation>
        <location evidence="1">Golgi apparatus membrane</location>
        <topology evidence="1">Single-pass type II membrane protein</topology>
    </subcellularLocation>
</comment>
<dbReference type="AlphaFoldDB" id="A0A8J5ERY0"/>
<evidence type="ECO:0000256" key="1">
    <source>
        <dbReference type="ARBA" id="ARBA00004323"/>
    </source>
</evidence>
<keyword evidence="12" id="KW-1185">Reference proteome</keyword>
<keyword evidence="7 8" id="KW-0472">Membrane</keyword>
<accession>A0A8J5ERY0</accession>
<dbReference type="InterPro" id="IPR029962">
    <property type="entry name" value="TBL"/>
</dbReference>